<keyword evidence="4" id="KW-1185">Reference proteome</keyword>
<evidence type="ECO:0000313" key="3">
    <source>
        <dbReference type="EMBL" id="KAA1190535.1"/>
    </source>
</evidence>
<dbReference type="AlphaFoldDB" id="A0A5B0WVY6"/>
<evidence type="ECO:0000256" key="1">
    <source>
        <dbReference type="ARBA" id="ARBA00012344"/>
    </source>
</evidence>
<gene>
    <name evidence="3" type="ORF">F0M18_12035</name>
</gene>
<dbReference type="InterPro" id="IPR036568">
    <property type="entry name" value="GGCT-like_sf"/>
</dbReference>
<dbReference type="GO" id="GO:0016740">
    <property type="term" value="F:transferase activity"/>
    <property type="evidence" value="ECO:0007669"/>
    <property type="project" value="UniProtKB-KW"/>
</dbReference>
<dbReference type="GO" id="GO:0005737">
    <property type="term" value="C:cytoplasm"/>
    <property type="evidence" value="ECO:0007669"/>
    <property type="project" value="TreeGrafter"/>
</dbReference>
<dbReference type="Gene3D" id="3.10.490.10">
    <property type="entry name" value="Gamma-glutamyl cyclotransferase-like"/>
    <property type="match status" value="1"/>
</dbReference>
<reference evidence="3 4" key="1">
    <citation type="submission" date="2019-09" db="EMBL/GenBank/DDBJ databases">
        <authorList>
            <person name="Chen X.-Y."/>
        </authorList>
    </citation>
    <scope>NUCLEOTIDE SEQUENCE [LARGE SCALE GENOMIC DNA]</scope>
    <source>
        <strain evidence="3 4">NY5</strain>
    </source>
</reference>
<dbReference type="Pfam" id="PF04752">
    <property type="entry name" value="ChaC"/>
    <property type="match status" value="1"/>
</dbReference>
<accession>A0A5B0WVY6</accession>
<dbReference type="CDD" id="cd06661">
    <property type="entry name" value="GGCT_like"/>
    <property type="match status" value="1"/>
</dbReference>
<comment type="caution">
    <text evidence="3">The sequence shown here is derived from an EMBL/GenBank/DDBJ whole genome shotgun (WGS) entry which is preliminary data.</text>
</comment>
<dbReference type="InterPro" id="IPR013024">
    <property type="entry name" value="GGCT-like"/>
</dbReference>
<keyword evidence="2" id="KW-0456">Lyase</keyword>
<dbReference type="SUPFAM" id="SSF110857">
    <property type="entry name" value="Gamma-glutamyl cyclotransferase-like"/>
    <property type="match status" value="1"/>
</dbReference>
<proteinExistence type="predicted"/>
<dbReference type="InterPro" id="IPR006840">
    <property type="entry name" value="ChaC"/>
</dbReference>
<protein>
    <recommendedName>
        <fullName evidence="1">glutathione-specific gamma-glutamylcyclotransferase</fullName>
        <ecNumber evidence="1">4.3.2.7</ecNumber>
    </recommendedName>
</protein>
<dbReference type="PANTHER" id="PTHR12192:SF2">
    <property type="entry name" value="GLUTATHIONE-SPECIFIC GAMMA-GLUTAMYLCYCLOTRANSFERASE 2"/>
    <property type="match status" value="1"/>
</dbReference>
<dbReference type="EMBL" id="VTUX01000005">
    <property type="protein sequence ID" value="KAA1190535.1"/>
    <property type="molecule type" value="Genomic_DNA"/>
</dbReference>
<name>A0A5B0WVY6_9GAMM</name>
<dbReference type="GO" id="GO:0061928">
    <property type="term" value="F:glutathione specific gamma-glutamylcyclotransferase activity"/>
    <property type="evidence" value="ECO:0007669"/>
    <property type="project" value="UniProtKB-EC"/>
</dbReference>
<dbReference type="RefSeq" id="WP_149611690.1">
    <property type="nucleotide sequence ID" value="NZ_VTUX01000005.1"/>
</dbReference>
<evidence type="ECO:0000256" key="2">
    <source>
        <dbReference type="ARBA" id="ARBA00023239"/>
    </source>
</evidence>
<dbReference type="PANTHER" id="PTHR12192">
    <property type="entry name" value="CATION TRANSPORT PROTEIN CHAC-RELATED"/>
    <property type="match status" value="1"/>
</dbReference>
<evidence type="ECO:0000313" key="4">
    <source>
        <dbReference type="Proteomes" id="UP000323708"/>
    </source>
</evidence>
<dbReference type="EC" id="4.3.2.7" evidence="1"/>
<dbReference type="Proteomes" id="UP000323708">
    <property type="component" value="Unassembled WGS sequence"/>
</dbReference>
<keyword evidence="3" id="KW-0808">Transferase</keyword>
<organism evidence="3 4">
    <name type="scientific">Pseudohalioglobus sediminis</name>
    <dbReference type="NCBI Taxonomy" id="2606449"/>
    <lineage>
        <taxon>Bacteria</taxon>
        <taxon>Pseudomonadati</taxon>
        <taxon>Pseudomonadota</taxon>
        <taxon>Gammaproteobacteria</taxon>
        <taxon>Cellvibrionales</taxon>
        <taxon>Halieaceae</taxon>
        <taxon>Pseudohalioglobus</taxon>
    </lineage>
</organism>
<sequence length="186" mass="20818">MTLKVKPQRSLSEPTWVFGYGSLIYKVDFPYLRREVASIRGWKRRFWQGSHDHRGTPESPGRVVTLIPSPGVICRGVAYLVEHRVFEHLDYREKNGYQREPVTITLAAESLQVPGMLYVADQDNPAFLGPATMPQLAQHIAAAHGPSGSNRDYVLQLADALNELGDDDPHVHELALLLAATPCHLR</sequence>
<dbReference type="GO" id="GO:0006751">
    <property type="term" value="P:glutathione catabolic process"/>
    <property type="evidence" value="ECO:0007669"/>
    <property type="project" value="InterPro"/>
</dbReference>